<evidence type="ECO:0000256" key="6">
    <source>
        <dbReference type="ARBA" id="ARBA00022847"/>
    </source>
</evidence>
<dbReference type="GO" id="GO:0005886">
    <property type="term" value="C:plasma membrane"/>
    <property type="evidence" value="ECO:0007669"/>
    <property type="project" value="UniProtKB-SubCell"/>
</dbReference>
<gene>
    <name evidence="13" type="ORF">BJ983_000148</name>
</gene>
<dbReference type="PROSITE" id="PS00217">
    <property type="entry name" value="SUGAR_TRANSPORT_2"/>
    <property type="match status" value="1"/>
</dbReference>
<dbReference type="SUPFAM" id="SSF103473">
    <property type="entry name" value="MFS general substrate transporter"/>
    <property type="match status" value="1"/>
</dbReference>
<comment type="similarity">
    <text evidence="2">Belongs to the major facilitator superfamily. Metabolite:H+ Symporter (MHS) family (TC 2.A.1.6) family.</text>
</comment>
<feature type="transmembrane region" description="Helical" evidence="11">
    <location>
        <begin position="337"/>
        <end position="362"/>
    </location>
</feature>
<evidence type="ECO:0000256" key="11">
    <source>
        <dbReference type="SAM" id="Phobius"/>
    </source>
</evidence>
<feature type="transmembrane region" description="Helical" evidence="11">
    <location>
        <begin position="91"/>
        <end position="110"/>
    </location>
</feature>
<dbReference type="FunFam" id="1.20.1250.20:FF:000001">
    <property type="entry name" value="Dicarboxylate MFS transporter"/>
    <property type="match status" value="1"/>
</dbReference>
<dbReference type="PANTHER" id="PTHR43528">
    <property type="entry name" value="ALPHA-KETOGLUTARATE PERMEASE"/>
    <property type="match status" value="1"/>
</dbReference>
<evidence type="ECO:0000256" key="3">
    <source>
        <dbReference type="ARBA" id="ARBA00022448"/>
    </source>
</evidence>
<reference evidence="13 14" key="1">
    <citation type="submission" date="2020-07" db="EMBL/GenBank/DDBJ databases">
        <title>Sequencing the genomes of 1000 actinobacteria strains.</title>
        <authorList>
            <person name="Klenk H.-P."/>
        </authorList>
    </citation>
    <scope>NUCLEOTIDE SEQUENCE [LARGE SCALE GENOMIC DNA]</scope>
    <source>
        <strain evidence="13 14">DSM 45772</strain>
    </source>
</reference>
<evidence type="ECO:0000256" key="9">
    <source>
        <dbReference type="ARBA" id="ARBA00037295"/>
    </source>
</evidence>
<feature type="transmembrane region" description="Helical" evidence="11">
    <location>
        <begin position="63"/>
        <end position="84"/>
    </location>
</feature>
<comment type="function">
    <text evidence="9">May be a proton symporter involved in the uptake of osmolytes such as proline and glycine betaine.</text>
</comment>
<dbReference type="GO" id="GO:0015293">
    <property type="term" value="F:symporter activity"/>
    <property type="evidence" value="ECO:0007669"/>
    <property type="project" value="UniProtKB-KW"/>
</dbReference>
<evidence type="ECO:0000259" key="12">
    <source>
        <dbReference type="PROSITE" id="PS50850"/>
    </source>
</evidence>
<dbReference type="InterPro" id="IPR051084">
    <property type="entry name" value="H+-coupled_symporters"/>
</dbReference>
<keyword evidence="6" id="KW-0769">Symport</keyword>
<proteinExistence type="inferred from homology"/>
<keyword evidence="8 11" id="KW-0472">Membrane</keyword>
<name>A0A7Y9DR89_9PSEU</name>
<dbReference type="Proteomes" id="UP000535890">
    <property type="component" value="Unassembled WGS sequence"/>
</dbReference>
<dbReference type="InterPro" id="IPR020846">
    <property type="entry name" value="MFS_dom"/>
</dbReference>
<dbReference type="InterPro" id="IPR011701">
    <property type="entry name" value="MFS"/>
</dbReference>
<dbReference type="Pfam" id="PF07690">
    <property type="entry name" value="MFS_1"/>
    <property type="match status" value="1"/>
</dbReference>
<dbReference type="PANTHER" id="PTHR43528:SF1">
    <property type="entry name" value="ALPHA-KETOGLUTARATE PERMEASE"/>
    <property type="match status" value="1"/>
</dbReference>
<protein>
    <recommendedName>
        <fullName evidence="10">Putative proline/betaine transporter</fullName>
    </recommendedName>
</protein>
<keyword evidence="3" id="KW-0813">Transport</keyword>
<evidence type="ECO:0000256" key="4">
    <source>
        <dbReference type="ARBA" id="ARBA00022475"/>
    </source>
</evidence>
<dbReference type="Gene3D" id="1.20.1250.20">
    <property type="entry name" value="MFS general substrate transporter like domains"/>
    <property type="match status" value="1"/>
</dbReference>
<evidence type="ECO:0000256" key="5">
    <source>
        <dbReference type="ARBA" id="ARBA00022692"/>
    </source>
</evidence>
<feature type="domain" description="Major facilitator superfamily (MFS) profile" evidence="12">
    <location>
        <begin position="20"/>
        <end position="430"/>
    </location>
</feature>
<comment type="subcellular location">
    <subcellularLocation>
        <location evidence="1">Cell membrane</location>
        <topology evidence="1">Multi-pass membrane protein</topology>
    </subcellularLocation>
</comment>
<feature type="transmembrane region" description="Helical" evidence="11">
    <location>
        <begin position="116"/>
        <end position="136"/>
    </location>
</feature>
<evidence type="ECO:0000256" key="2">
    <source>
        <dbReference type="ARBA" id="ARBA00008240"/>
    </source>
</evidence>
<evidence type="ECO:0000256" key="10">
    <source>
        <dbReference type="ARBA" id="ARBA00039918"/>
    </source>
</evidence>
<organism evidence="13 14">
    <name type="scientific">Actinomycetospora corticicola</name>
    <dbReference type="NCBI Taxonomy" id="663602"/>
    <lineage>
        <taxon>Bacteria</taxon>
        <taxon>Bacillati</taxon>
        <taxon>Actinomycetota</taxon>
        <taxon>Actinomycetes</taxon>
        <taxon>Pseudonocardiales</taxon>
        <taxon>Pseudonocardiaceae</taxon>
        <taxon>Actinomycetospora</taxon>
    </lineage>
</organism>
<dbReference type="AlphaFoldDB" id="A0A7Y9DR89"/>
<keyword evidence="5 11" id="KW-0812">Transmembrane</keyword>
<keyword evidence="4" id="KW-1003">Cell membrane</keyword>
<feature type="transmembrane region" description="Helical" evidence="11">
    <location>
        <begin position="383"/>
        <end position="401"/>
    </location>
</feature>
<comment type="caution">
    <text evidence="13">The sequence shown here is derived from an EMBL/GenBank/DDBJ whole genome shotgun (WGS) entry which is preliminary data.</text>
</comment>
<evidence type="ECO:0000256" key="7">
    <source>
        <dbReference type="ARBA" id="ARBA00022989"/>
    </source>
</evidence>
<dbReference type="EMBL" id="JACCBN010000001">
    <property type="protein sequence ID" value="NYD34046.1"/>
    <property type="molecule type" value="Genomic_DNA"/>
</dbReference>
<keyword evidence="7 11" id="KW-1133">Transmembrane helix</keyword>
<evidence type="ECO:0000256" key="1">
    <source>
        <dbReference type="ARBA" id="ARBA00004651"/>
    </source>
</evidence>
<evidence type="ECO:0000313" key="13">
    <source>
        <dbReference type="EMBL" id="NYD34046.1"/>
    </source>
</evidence>
<feature type="transmembrane region" description="Helical" evidence="11">
    <location>
        <begin position="312"/>
        <end position="331"/>
    </location>
</feature>
<feature type="transmembrane region" description="Helical" evidence="11">
    <location>
        <begin position="192"/>
        <end position="215"/>
    </location>
</feature>
<dbReference type="PROSITE" id="PS50850">
    <property type="entry name" value="MFS"/>
    <property type="match status" value="1"/>
</dbReference>
<dbReference type="InterPro" id="IPR005829">
    <property type="entry name" value="Sugar_transporter_CS"/>
</dbReference>
<feature type="transmembrane region" description="Helical" evidence="11">
    <location>
        <begin position="407"/>
        <end position="426"/>
    </location>
</feature>
<evidence type="ECO:0000313" key="14">
    <source>
        <dbReference type="Proteomes" id="UP000535890"/>
    </source>
</evidence>
<accession>A0A7Y9DR89</accession>
<feature type="transmembrane region" description="Helical" evidence="11">
    <location>
        <begin position="157"/>
        <end position="180"/>
    </location>
</feature>
<dbReference type="RefSeq" id="WP_179792046.1">
    <property type="nucleotide sequence ID" value="NZ_BAABHP010000012.1"/>
</dbReference>
<sequence>MSTRTEPATPAVGNRPSRRAVLASGIGNFVEQYDFGVYGYLAPILAPLFFPDENPVAGLLATYGIYAISFIMRPVGGALFGVIGDRLGRRAMLSLTVLLIGVFTGLIGVLPTYASAGIAAPILLLVLRMLQGLAAGGEYSGAVGFMVEHAPPHRRGFFASFASLGVYLGLMSGAATATVLTATLTDEQLATWGWRLPFLIAIPLCALGLVLRLAVEESPEFERFKREQGAVEASPLRTTLRTQWRAILLYIGMTVGGSVSSYSVITYLPQHLINDVGLDSDAAFATSVIAMGVLLVTLPFTGLLVDRVGRKPVHLTAAAIYVVLPAVAYTIADDGTFASALTAQLLFMIPVSLNSAVVTVLIPELFPTRVRATASGIGFNVSYGLFGGTAPLVGTALVAATGTVLSVAAYASVAALISLLVCVFFFRETRDTDLAADKV</sequence>
<dbReference type="InterPro" id="IPR036259">
    <property type="entry name" value="MFS_trans_sf"/>
</dbReference>
<evidence type="ECO:0000256" key="8">
    <source>
        <dbReference type="ARBA" id="ARBA00023136"/>
    </source>
</evidence>
<dbReference type="PROSITE" id="PS00216">
    <property type="entry name" value="SUGAR_TRANSPORT_1"/>
    <property type="match status" value="1"/>
</dbReference>
<feature type="transmembrane region" description="Helical" evidence="11">
    <location>
        <begin position="282"/>
        <end position="305"/>
    </location>
</feature>
<keyword evidence="14" id="KW-1185">Reference proteome</keyword>
<feature type="transmembrane region" description="Helical" evidence="11">
    <location>
        <begin position="247"/>
        <end position="270"/>
    </location>
</feature>